<dbReference type="EMBL" id="UYIN01000001">
    <property type="protein sequence ID" value="VDG69837.1"/>
    <property type="molecule type" value="Genomic_DNA"/>
</dbReference>
<proteinExistence type="predicted"/>
<keyword evidence="2" id="KW-1185">Reference proteome</keyword>
<gene>
    <name evidence="1" type="ORF">NCTC10913_00476</name>
</gene>
<protein>
    <submittedName>
        <fullName evidence="1">Uncharacterized protein</fullName>
    </submittedName>
</protein>
<name>A0ABY6SNX3_9CLOT</name>
<comment type="caution">
    <text evidence="1">The sequence shown here is derived from an EMBL/GenBank/DDBJ whole genome shotgun (WGS) entry which is preliminary data.</text>
</comment>
<dbReference type="Proteomes" id="UP000277570">
    <property type="component" value="Unassembled WGS sequence"/>
</dbReference>
<organism evidence="1 2">
    <name type="scientific">Clostridium carnis</name>
    <dbReference type="NCBI Taxonomy" id="1530"/>
    <lineage>
        <taxon>Bacteria</taxon>
        <taxon>Bacillati</taxon>
        <taxon>Bacillota</taxon>
        <taxon>Clostridia</taxon>
        <taxon>Eubacteriales</taxon>
        <taxon>Clostridiaceae</taxon>
        <taxon>Clostridium</taxon>
    </lineage>
</organism>
<evidence type="ECO:0000313" key="2">
    <source>
        <dbReference type="Proteomes" id="UP000277570"/>
    </source>
</evidence>
<reference evidence="1 2" key="1">
    <citation type="submission" date="2018-11" db="EMBL/GenBank/DDBJ databases">
        <authorList>
            <consortium name="Pathogen Informatics"/>
        </authorList>
    </citation>
    <scope>NUCLEOTIDE SEQUENCE [LARGE SCALE GENOMIC DNA]</scope>
    <source>
        <strain evidence="1 2">NCTC10913</strain>
    </source>
</reference>
<accession>A0ABY6SNX3</accession>
<evidence type="ECO:0000313" key="1">
    <source>
        <dbReference type="EMBL" id="VDG69837.1"/>
    </source>
</evidence>
<sequence length="51" mass="5811">MLQQNKRNDVYKVTGNITEKQNGLVDFFYLNASLVVGVMICRELNAYDGNI</sequence>